<reference evidence="2" key="1">
    <citation type="journal article" date="2012" name="Nat. Genet.">
        <title>Lifestyle transitions in plant pathogenic Colletotrichum fungi deciphered by genome and transcriptome analyses.</title>
        <authorList>
            <person name="O'Connell R.J."/>
            <person name="Thon M.R."/>
            <person name="Hacquard S."/>
            <person name="Amyotte S.G."/>
            <person name="Kleemann J."/>
            <person name="Torres M.F."/>
            <person name="Damm U."/>
            <person name="Buiate E.A."/>
            <person name="Epstein L."/>
            <person name="Alkan N."/>
            <person name="Altmueller J."/>
            <person name="Alvarado-Balderrama L."/>
            <person name="Bauser C.A."/>
            <person name="Becker C."/>
            <person name="Birren B.W."/>
            <person name="Chen Z."/>
            <person name="Choi J."/>
            <person name="Crouch J.A."/>
            <person name="Duvick J.P."/>
            <person name="Farman M.A."/>
            <person name="Gan P."/>
            <person name="Heiman D."/>
            <person name="Henrissat B."/>
            <person name="Howard R.J."/>
            <person name="Kabbage M."/>
            <person name="Koch C."/>
            <person name="Kracher B."/>
            <person name="Kubo Y."/>
            <person name="Law A.D."/>
            <person name="Lebrun M.-H."/>
            <person name="Lee Y.-H."/>
            <person name="Miyara I."/>
            <person name="Moore N."/>
            <person name="Neumann U."/>
            <person name="Nordstroem K."/>
            <person name="Panaccione D.G."/>
            <person name="Panstruga R."/>
            <person name="Place M."/>
            <person name="Proctor R.H."/>
            <person name="Prusky D."/>
            <person name="Rech G."/>
            <person name="Reinhardt R."/>
            <person name="Rollins J.A."/>
            <person name="Rounsley S."/>
            <person name="Schardl C.L."/>
            <person name="Schwartz D.C."/>
            <person name="Shenoy N."/>
            <person name="Shirasu K."/>
            <person name="Sikhakolli U.R."/>
            <person name="Stueber K."/>
            <person name="Sukno S.A."/>
            <person name="Sweigard J.A."/>
            <person name="Takano Y."/>
            <person name="Takahara H."/>
            <person name="Trail F."/>
            <person name="van der Does H.C."/>
            <person name="Voll L.M."/>
            <person name="Will I."/>
            <person name="Young S."/>
            <person name="Zeng Q."/>
            <person name="Zhang J."/>
            <person name="Zhou S."/>
            <person name="Dickman M.B."/>
            <person name="Schulze-Lefert P."/>
            <person name="Ver Loren van Themaat E."/>
            <person name="Ma L.-J."/>
            <person name="Vaillancourt L.J."/>
        </authorList>
    </citation>
    <scope>NUCLEOTIDE SEQUENCE [LARGE SCALE GENOMIC DNA]</scope>
    <source>
        <strain evidence="2">M1.001 / M2 / FGSC 10212</strain>
    </source>
</reference>
<evidence type="ECO:0000313" key="1">
    <source>
        <dbReference type="EMBL" id="EFQ27012.1"/>
    </source>
</evidence>
<protein>
    <submittedName>
        <fullName evidence="1">Uncharacterized protein</fullName>
    </submittedName>
</protein>
<accession>E3Q800</accession>
<gene>
    <name evidence="1" type="ORF">GLRG_02183</name>
</gene>
<dbReference type="RefSeq" id="XP_008091032.1">
    <property type="nucleotide sequence ID" value="XM_008092841.1"/>
</dbReference>
<name>E3Q800_COLGM</name>
<proteinExistence type="predicted"/>
<evidence type="ECO:0000313" key="2">
    <source>
        <dbReference type="Proteomes" id="UP000008782"/>
    </source>
</evidence>
<organism evidence="2">
    <name type="scientific">Colletotrichum graminicola (strain M1.001 / M2 / FGSC 10212)</name>
    <name type="common">Maize anthracnose fungus</name>
    <name type="synonym">Glomerella graminicola</name>
    <dbReference type="NCBI Taxonomy" id="645133"/>
    <lineage>
        <taxon>Eukaryota</taxon>
        <taxon>Fungi</taxon>
        <taxon>Dikarya</taxon>
        <taxon>Ascomycota</taxon>
        <taxon>Pezizomycotina</taxon>
        <taxon>Sordariomycetes</taxon>
        <taxon>Hypocreomycetidae</taxon>
        <taxon>Glomerellales</taxon>
        <taxon>Glomerellaceae</taxon>
        <taxon>Colletotrichum</taxon>
        <taxon>Colletotrichum graminicola species complex</taxon>
    </lineage>
</organism>
<dbReference type="HOGENOM" id="CLU_2236398_0_0_1"/>
<dbReference type="Proteomes" id="UP000008782">
    <property type="component" value="Unassembled WGS sequence"/>
</dbReference>
<dbReference type="GeneID" id="24407548"/>
<dbReference type="EMBL" id="GG697336">
    <property type="protein sequence ID" value="EFQ27012.1"/>
    <property type="molecule type" value="Genomic_DNA"/>
</dbReference>
<dbReference type="VEuPathDB" id="FungiDB:GLRG_02183"/>
<sequence>MVFGTAPVPSVYHASPNSYEKTLSGATLAGPHDVALLTNSKEVEVLVPVNDEQQVAAPHAMRHVLDVIEGGLVDLEGFGLLVVQGPDLVGRAVAIPRDTLEELEI</sequence>
<keyword evidence="2" id="KW-1185">Reference proteome</keyword>
<dbReference type="AlphaFoldDB" id="E3Q800"/>